<feature type="region of interest" description="Disordered" evidence="7">
    <location>
        <begin position="155"/>
        <end position="174"/>
    </location>
</feature>
<dbReference type="NCBIfam" id="TIGR02349">
    <property type="entry name" value="DnaJ_bact"/>
    <property type="match status" value="1"/>
</dbReference>
<dbReference type="CDD" id="cd06257">
    <property type="entry name" value="DnaJ"/>
    <property type="match status" value="1"/>
</dbReference>
<keyword evidence="3 6" id="KW-0863">Zinc-finger</keyword>
<dbReference type="Gene3D" id="2.10.230.10">
    <property type="entry name" value="Heat shock protein DnaJ, cysteine-rich domain"/>
    <property type="match status" value="1"/>
</dbReference>
<dbReference type="GO" id="GO:0009408">
    <property type="term" value="P:response to heat"/>
    <property type="evidence" value="ECO:0007669"/>
    <property type="project" value="InterPro"/>
</dbReference>
<keyword evidence="8" id="KW-0732">Signal</keyword>
<dbReference type="GO" id="GO:0005524">
    <property type="term" value="F:ATP binding"/>
    <property type="evidence" value="ECO:0007669"/>
    <property type="project" value="InterPro"/>
</dbReference>
<evidence type="ECO:0000256" key="6">
    <source>
        <dbReference type="PROSITE-ProRule" id="PRU00546"/>
    </source>
</evidence>
<proteinExistence type="inferred from homology"/>
<evidence type="ECO:0000313" key="12">
    <source>
        <dbReference type="Proteomes" id="UP000751190"/>
    </source>
</evidence>
<dbReference type="InterPro" id="IPR008971">
    <property type="entry name" value="HSP40/DnaJ_pept-bd"/>
</dbReference>
<evidence type="ECO:0000256" key="1">
    <source>
        <dbReference type="ARBA" id="ARBA00022723"/>
    </source>
</evidence>
<dbReference type="Pfam" id="PF00684">
    <property type="entry name" value="DnaJ_CXXCXGXG"/>
    <property type="match status" value="1"/>
</dbReference>
<dbReference type="GO" id="GO:0008270">
    <property type="term" value="F:zinc ion binding"/>
    <property type="evidence" value="ECO:0007669"/>
    <property type="project" value="UniProtKB-KW"/>
</dbReference>
<dbReference type="InterPro" id="IPR002939">
    <property type="entry name" value="DnaJ_C"/>
</dbReference>
<evidence type="ECO:0000313" key="11">
    <source>
        <dbReference type="EMBL" id="KAG8467408.1"/>
    </source>
</evidence>
<dbReference type="SUPFAM" id="SSF46565">
    <property type="entry name" value="Chaperone J-domain"/>
    <property type="match status" value="1"/>
</dbReference>
<dbReference type="SUPFAM" id="SSF57938">
    <property type="entry name" value="DnaJ/Hsp40 cysteine-rich domain"/>
    <property type="match status" value="1"/>
</dbReference>
<organism evidence="11 12">
    <name type="scientific">Diacronema lutheri</name>
    <name type="common">Unicellular marine alga</name>
    <name type="synonym">Monochrysis lutheri</name>
    <dbReference type="NCBI Taxonomy" id="2081491"/>
    <lineage>
        <taxon>Eukaryota</taxon>
        <taxon>Haptista</taxon>
        <taxon>Haptophyta</taxon>
        <taxon>Pavlovophyceae</taxon>
        <taxon>Pavlovales</taxon>
        <taxon>Pavlovaceae</taxon>
        <taxon>Diacronema</taxon>
    </lineage>
</organism>
<dbReference type="PANTHER" id="PTHR43096">
    <property type="entry name" value="DNAJ HOMOLOG 1, MITOCHONDRIAL-RELATED"/>
    <property type="match status" value="1"/>
</dbReference>
<keyword evidence="2" id="KW-0677">Repeat</keyword>
<keyword evidence="12" id="KW-1185">Reference proteome</keyword>
<dbReference type="HAMAP" id="MF_01152">
    <property type="entry name" value="DnaJ"/>
    <property type="match status" value="1"/>
</dbReference>
<dbReference type="SUPFAM" id="SSF49493">
    <property type="entry name" value="HSP40/DnaJ peptide-binding domain"/>
    <property type="match status" value="2"/>
</dbReference>
<dbReference type="GO" id="GO:0042026">
    <property type="term" value="P:protein refolding"/>
    <property type="evidence" value="ECO:0007669"/>
    <property type="project" value="TreeGrafter"/>
</dbReference>
<dbReference type="FunFam" id="2.60.260.20:FF:000005">
    <property type="entry name" value="Chaperone protein dnaJ 1, mitochondrial"/>
    <property type="match status" value="1"/>
</dbReference>
<dbReference type="InterPro" id="IPR001623">
    <property type="entry name" value="DnaJ_domain"/>
</dbReference>
<evidence type="ECO:0000259" key="9">
    <source>
        <dbReference type="PROSITE" id="PS50076"/>
    </source>
</evidence>
<dbReference type="PROSITE" id="PS00636">
    <property type="entry name" value="DNAJ_1"/>
    <property type="match status" value="1"/>
</dbReference>
<evidence type="ECO:0000256" key="4">
    <source>
        <dbReference type="ARBA" id="ARBA00022833"/>
    </source>
</evidence>
<dbReference type="InterPro" id="IPR036410">
    <property type="entry name" value="HSP_DnaJ_Cys-rich_dom_sf"/>
</dbReference>
<keyword evidence="4 6" id="KW-0862">Zinc</keyword>
<protein>
    <submittedName>
        <fullName evidence="11">Uncharacterized protein</fullName>
    </submittedName>
</protein>
<feature type="signal peptide" evidence="8">
    <location>
        <begin position="1"/>
        <end position="23"/>
    </location>
</feature>
<dbReference type="GO" id="GO:0031072">
    <property type="term" value="F:heat shock protein binding"/>
    <property type="evidence" value="ECO:0007669"/>
    <property type="project" value="InterPro"/>
</dbReference>
<keyword evidence="1 6" id="KW-0479">Metal-binding</keyword>
<dbReference type="PROSITE" id="PS51188">
    <property type="entry name" value="ZF_CR"/>
    <property type="match status" value="1"/>
</dbReference>
<dbReference type="GO" id="GO:0051082">
    <property type="term" value="F:unfolded protein binding"/>
    <property type="evidence" value="ECO:0007669"/>
    <property type="project" value="InterPro"/>
</dbReference>
<dbReference type="NCBIfam" id="NF008035">
    <property type="entry name" value="PRK10767.1"/>
    <property type="match status" value="1"/>
</dbReference>
<gene>
    <name evidence="11" type="ORF">KFE25_000724</name>
</gene>
<dbReference type="Pfam" id="PF00226">
    <property type="entry name" value="DnaJ"/>
    <property type="match status" value="1"/>
</dbReference>
<dbReference type="InterPro" id="IPR036869">
    <property type="entry name" value="J_dom_sf"/>
</dbReference>
<feature type="domain" description="CR-type" evidence="10">
    <location>
        <begin position="190"/>
        <end position="272"/>
    </location>
</feature>
<dbReference type="AlphaFoldDB" id="A0A8J6CH62"/>
<feature type="chain" id="PRO_5035251015" evidence="8">
    <location>
        <begin position="24"/>
        <end position="416"/>
    </location>
</feature>
<dbReference type="InterPro" id="IPR012724">
    <property type="entry name" value="DnaJ"/>
</dbReference>
<dbReference type="SMART" id="SM00271">
    <property type="entry name" value="DnaJ"/>
    <property type="match status" value="1"/>
</dbReference>
<dbReference type="Gene3D" id="2.60.260.20">
    <property type="entry name" value="Urease metallochaperone UreE, N-terminal domain"/>
    <property type="match status" value="2"/>
</dbReference>
<evidence type="ECO:0000256" key="7">
    <source>
        <dbReference type="SAM" id="MobiDB-lite"/>
    </source>
</evidence>
<evidence type="ECO:0000256" key="5">
    <source>
        <dbReference type="ARBA" id="ARBA00023186"/>
    </source>
</evidence>
<comment type="caution">
    <text evidence="11">The sequence shown here is derived from an EMBL/GenBank/DDBJ whole genome shotgun (WGS) entry which is preliminary data.</text>
</comment>
<name>A0A8J6CH62_DIALT</name>
<evidence type="ECO:0000256" key="2">
    <source>
        <dbReference type="ARBA" id="ARBA00022737"/>
    </source>
</evidence>
<dbReference type="PRINTS" id="PR00625">
    <property type="entry name" value="JDOMAIN"/>
</dbReference>
<dbReference type="PROSITE" id="PS50076">
    <property type="entry name" value="DNAJ_2"/>
    <property type="match status" value="1"/>
</dbReference>
<dbReference type="EMBL" id="JAGTXO010000006">
    <property type="protein sequence ID" value="KAG8467408.1"/>
    <property type="molecule type" value="Genomic_DNA"/>
</dbReference>
<dbReference type="CDD" id="cd10719">
    <property type="entry name" value="DnaJ_zf"/>
    <property type="match status" value="1"/>
</dbReference>
<keyword evidence="5" id="KW-0143">Chaperone</keyword>
<dbReference type="InterPro" id="IPR001305">
    <property type="entry name" value="HSP_DnaJ_Cys-rich_dom"/>
</dbReference>
<dbReference type="CDD" id="cd10747">
    <property type="entry name" value="DnaJ_C"/>
    <property type="match status" value="1"/>
</dbReference>
<evidence type="ECO:0000256" key="3">
    <source>
        <dbReference type="ARBA" id="ARBA00022771"/>
    </source>
</evidence>
<dbReference type="Proteomes" id="UP000751190">
    <property type="component" value="Unassembled WGS sequence"/>
</dbReference>
<dbReference type="OrthoDB" id="10256793at2759"/>
<dbReference type="PANTHER" id="PTHR43096:SF10">
    <property type="entry name" value="CHAPERONE PROTEIN DNAJ A6, CHLOROPLASTIC"/>
    <property type="match status" value="1"/>
</dbReference>
<dbReference type="FunFam" id="2.10.230.10:FF:000002">
    <property type="entry name" value="Molecular chaperone DnaJ"/>
    <property type="match status" value="1"/>
</dbReference>
<reference evidence="11" key="1">
    <citation type="submission" date="2021-05" db="EMBL/GenBank/DDBJ databases">
        <title>The genome of the haptophyte Pavlova lutheri (Diacronema luteri, Pavlovales) - a model for lipid biosynthesis in eukaryotic algae.</title>
        <authorList>
            <person name="Hulatt C.J."/>
            <person name="Posewitz M.C."/>
        </authorList>
    </citation>
    <scope>NUCLEOTIDE SEQUENCE</scope>
    <source>
        <strain evidence="11">NIVA-4/92</strain>
    </source>
</reference>
<dbReference type="OMA" id="EKVRIRH"/>
<evidence type="ECO:0000256" key="8">
    <source>
        <dbReference type="SAM" id="SignalP"/>
    </source>
</evidence>
<feature type="domain" description="J" evidence="9">
    <location>
        <begin position="60"/>
        <end position="124"/>
    </location>
</feature>
<evidence type="ECO:0000259" key="10">
    <source>
        <dbReference type="PROSITE" id="PS51188"/>
    </source>
</evidence>
<dbReference type="Pfam" id="PF01556">
    <property type="entry name" value="DnaJ_C"/>
    <property type="match status" value="1"/>
</dbReference>
<accession>A0A8J6CH62</accession>
<sequence length="416" mass="44358">MRATLVCASSALLALCAPAQLHAFSWGVSSVARGSRPARVGPHVAVATSGRSRVALMAADYYQTLGVGRSADERELKTAYRKLARQYHPDVNPSETAKERFQEINNAYEILSNPEMRARYDQFGEAGVKSGGMGGGGGGPGVDFDLGDIFESFFGGGGGGPGRGRRPRGPPQGEDLRFDLEIDFKTAVFGGERSVRVNHLETCTTCSGSGVKPGAKVSTCSTCGGTGVVTQVVSTILGRMQQQTVCPTCGGTGQQVEAYCGSCDGRGVVQRAKTLKVNIPKGIDSGQRLRVRAEGNAAPKGGQPGDLYVFITVQDDKQFRREGIDIYTDLAVSYIDAILGRRVKVPTIDGEVEIELPAGTQPGTTLRIEGKGVPKLNSPDTRGNQFIKVIVTIPRKLTKQERDAVIQLDELARQPR</sequence>
<feature type="zinc finger region" description="CR-type" evidence="6">
    <location>
        <begin position="190"/>
        <end position="272"/>
    </location>
</feature>
<dbReference type="Gene3D" id="1.10.287.110">
    <property type="entry name" value="DnaJ domain"/>
    <property type="match status" value="1"/>
</dbReference>
<dbReference type="InterPro" id="IPR018253">
    <property type="entry name" value="DnaJ_domain_CS"/>
</dbReference>
<dbReference type="GO" id="GO:0005737">
    <property type="term" value="C:cytoplasm"/>
    <property type="evidence" value="ECO:0007669"/>
    <property type="project" value="TreeGrafter"/>
</dbReference>